<sequence>MTTSKTHIMILGSGFGALTAVREIRKKKVRARITVVSPNNHLTYLPSLIWMPSGLRSAADIDVDLTKFFAREQVDWLKGRVVNVRDEGRTVDVETDRETIVVTNDVLIIATGGRYLKKLPGLAEHAIIPCEGATKGQLIHDRIRDMEGGTIAMGFGTNPKEPQAVRGGPMFEFLFGIDTMLRQQGRRDKFRLVFFNGSDRPGQRLGPKAVDGLLREMWKRDISVHIGAKPLRIEADRIVTEREEIPADLVLFMSGLTGPLWLDNTDLPRSSGGFIQADEKCRVVGWPKTYVVGDTGSYPGPEWLAKQAHQADLQAEAAVANIVDELAGREPSHNFKAELVCIVDSVNKGILVFRNHKLALTLPKCRVFHWAKRFFERHYLKAYRN</sequence>
<dbReference type="InterPro" id="IPR023753">
    <property type="entry name" value="FAD/NAD-binding_dom"/>
</dbReference>
<evidence type="ECO:0000259" key="1">
    <source>
        <dbReference type="Pfam" id="PF07992"/>
    </source>
</evidence>
<dbReference type="GO" id="GO:0016491">
    <property type="term" value="F:oxidoreductase activity"/>
    <property type="evidence" value="ECO:0007669"/>
    <property type="project" value="InterPro"/>
</dbReference>
<dbReference type="Pfam" id="PF07992">
    <property type="entry name" value="Pyr_redox_2"/>
    <property type="match status" value="1"/>
</dbReference>
<organism evidence="2 3">
    <name type="scientific">Celeribacter persicus</name>
    <dbReference type="NCBI Taxonomy" id="1651082"/>
    <lineage>
        <taxon>Bacteria</taxon>
        <taxon>Pseudomonadati</taxon>
        <taxon>Pseudomonadota</taxon>
        <taxon>Alphaproteobacteria</taxon>
        <taxon>Rhodobacterales</taxon>
        <taxon>Roseobacteraceae</taxon>
        <taxon>Celeribacter</taxon>
    </lineage>
</organism>
<dbReference type="EMBL" id="QAOH01000008">
    <property type="protein sequence ID" value="PTQ71344.1"/>
    <property type="molecule type" value="Genomic_DNA"/>
</dbReference>
<dbReference type="OrthoDB" id="9781621at2"/>
<dbReference type="PANTHER" id="PTHR43755">
    <property type="match status" value="1"/>
</dbReference>
<dbReference type="AlphaFoldDB" id="A0A2T5HIF1"/>
<evidence type="ECO:0000313" key="3">
    <source>
        <dbReference type="Proteomes" id="UP000244077"/>
    </source>
</evidence>
<proteinExistence type="predicted"/>
<dbReference type="Proteomes" id="UP000244077">
    <property type="component" value="Unassembled WGS sequence"/>
</dbReference>
<reference evidence="2 3" key="1">
    <citation type="submission" date="2018-04" db="EMBL/GenBank/DDBJ databases">
        <title>Genomic Encyclopedia of Archaeal and Bacterial Type Strains, Phase II (KMG-II): from individual species to whole genera.</title>
        <authorList>
            <person name="Goeker M."/>
        </authorList>
    </citation>
    <scope>NUCLEOTIDE SEQUENCE [LARGE SCALE GENOMIC DNA]</scope>
    <source>
        <strain evidence="2 3">DSM 100434</strain>
    </source>
</reference>
<dbReference type="InterPro" id="IPR036188">
    <property type="entry name" value="FAD/NAD-bd_sf"/>
</dbReference>
<dbReference type="RefSeq" id="WP_107816824.1">
    <property type="nucleotide sequence ID" value="NZ_QAOH01000008.1"/>
</dbReference>
<gene>
    <name evidence="2" type="ORF">C8N42_108122</name>
</gene>
<keyword evidence="3" id="KW-1185">Reference proteome</keyword>
<dbReference type="SUPFAM" id="SSF51905">
    <property type="entry name" value="FAD/NAD(P)-binding domain"/>
    <property type="match status" value="1"/>
</dbReference>
<feature type="domain" description="FAD/NAD(P)-binding" evidence="1">
    <location>
        <begin position="7"/>
        <end position="296"/>
    </location>
</feature>
<dbReference type="Gene3D" id="3.50.50.100">
    <property type="match status" value="1"/>
</dbReference>
<protein>
    <submittedName>
        <fullName evidence="2">Sulfide:quinone oxidoreductase</fullName>
    </submittedName>
</protein>
<name>A0A2T5HIF1_9RHOB</name>
<dbReference type="PANTHER" id="PTHR43755:SF1">
    <property type="entry name" value="FAD-DEPENDENT PYRIDINE NUCLEOTIDE-DISULPHIDE OXIDOREDUCTASE"/>
    <property type="match status" value="1"/>
</dbReference>
<evidence type="ECO:0000313" key="2">
    <source>
        <dbReference type="EMBL" id="PTQ71344.1"/>
    </source>
</evidence>
<dbReference type="InterPro" id="IPR052541">
    <property type="entry name" value="SQRD"/>
</dbReference>
<comment type="caution">
    <text evidence="2">The sequence shown here is derived from an EMBL/GenBank/DDBJ whole genome shotgun (WGS) entry which is preliminary data.</text>
</comment>
<accession>A0A2T5HIF1</accession>